<dbReference type="InParanoid" id="E5A2U1"/>
<dbReference type="HOGENOM" id="CLU_2469511_0_0_1"/>
<organism evidence="3">
    <name type="scientific">Leptosphaeria maculans (strain JN3 / isolate v23.1.3 / race Av1-4-5-6-7-8)</name>
    <name type="common">Blackleg fungus</name>
    <name type="synonym">Phoma lingam</name>
    <dbReference type="NCBI Taxonomy" id="985895"/>
    <lineage>
        <taxon>Eukaryota</taxon>
        <taxon>Fungi</taxon>
        <taxon>Dikarya</taxon>
        <taxon>Ascomycota</taxon>
        <taxon>Pezizomycotina</taxon>
        <taxon>Dothideomycetes</taxon>
        <taxon>Pleosporomycetidae</taxon>
        <taxon>Pleosporales</taxon>
        <taxon>Pleosporineae</taxon>
        <taxon>Leptosphaeriaceae</taxon>
        <taxon>Plenodomus</taxon>
        <taxon>Plenodomus lingam/Leptosphaeria maculans species complex</taxon>
    </lineage>
</organism>
<proteinExistence type="predicted"/>
<name>E5A2U1_LEPMJ</name>
<dbReference type="AlphaFoldDB" id="E5A2U1"/>
<protein>
    <submittedName>
        <fullName evidence="2">Predicted protein</fullName>
    </submittedName>
</protein>
<reference evidence="3" key="1">
    <citation type="journal article" date="2011" name="Nat. Commun.">
        <title>Effector diversification within compartments of the Leptosphaeria maculans genome affected by Repeat-Induced Point mutations.</title>
        <authorList>
            <person name="Rouxel T."/>
            <person name="Grandaubert J."/>
            <person name="Hane J.K."/>
            <person name="Hoede C."/>
            <person name="van de Wouw A.P."/>
            <person name="Couloux A."/>
            <person name="Dominguez V."/>
            <person name="Anthouard V."/>
            <person name="Bally P."/>
            <person name="Bourras S."/>
            <person name="Cozijnsen A.J."/>
            <person name="Ciuffetti L.M."/>
            <person name="Degrave A."/>
            <person name="Dilmaghani A."/>
            <person name="Duret L."/>
            <person name="Fudal I."/>
            <person name="Goodwin S.B."/>
            <person name="Gout L."/>
            <person name="Glaser N."/>
            <person name="Linglin J."/>
            <person name="Kema G.H.J."/>
            <person name="Lapalu N."/>
            <person name="Lawrence C.B."/>
            <person name="May K."/>
            <person name="Meyer M."/>
            <person name="Ollivier B."/>
            <person name="Poulain J."/>
            <person name="Schoch C.L."/>
            <person name="Simon A."/>
            <person name="Spatafora J.W."/>
            <person name="Stachowiak A."/>
            <person name="Turgeon B.G."/>
            <person name="Tyler B.M."/>
            <person name="Vincent D."/>
            <person name="Weissenbach J."/>
            <person name="Amselem J."/>
            <person name="Quesneville H."/>
            <person name="Oliver R.P."/>
            <person name="Wincker P."/>
            <person name="Balesdent M.-H."/>
            <person name="Howlett B.J."/>
        </authorList>
    </citation>
    <scope>NUCLEOTIDE SEQUENCE [LARGE SCALE GENOMIC DNA]</scope>
    <source>
        <strain evidence="3">JN3 / isolate v23.1.3 / race Av1-4-5-6-7-8</strain>
    </source>
</reference>
<dbReference type="VEuPathDB" id="FungiDB:LEMA_uP092960.1"/>
<feature type="region of interest" description="Disordered" evidence="1">
    <location>
        <begin position="63"/>
        <end position="88"/>
    </location>
</feature>
<dbReference type="Proteomes" id="UP000002668">
    <property type="component" value="Genome"/>
</dbReference>
<evidence type="ECO:0000256" key="1">
    <source>
        <dbReference type="SAM" id="MobiDB-lite"/>
    </source>
</evidence>
<feature type="compositionally biased region" description="Basic and acidic residues" evidence="1">
    <location>
        <begin position="67"/>
        <end position="82"/>
    </location>
</feature>
<dbReference type="RefSeq" id="XP_003841366.1">
    <property type="nucleotide sequence ID" value="XM_003841318.1"/>
</dbReference>
<keyword evidence="3" id="KW-1185">Reference proteome</keyword>
<sequence>MGWRRPLSRANALSTEPASRVRVLILRLTRSWPWPVQAEHLARQLSSHMFVLGKHVFSEADWTDSVSNDKKQGGYPTSERRRLGPGAW</sequence>
<dbReference type="EMBL" id="FP929132">
    <property type="protein sequence ID" value="CBX97887.1"/>
    <property type="molecule type" value="Genomic_DNA"/>
</dbReference>
<evidence type="ECO:0000313" key="2">
    <source>
        <dbReference type="EMBL" id="CBX97887.1"/>
    </source>
</evidence>
<evidence type="ECO:0000313" key="3">
    <source>
        <dbReference type="Proteomes" id="UP000002668"/>
    </source>
</evidence>
<dbReference type="GeneID" id="13281781"/>
<accession>E5A2U1</accession>
<gene>
    <name evidence="2" type="ORF">LEMA_uP092960.1</name>
</gene>